<organism evidence="3">
    <name type="scientific">marine sediment metagenome</name>
    <dbReference type="NCBI Taxonomy" id="412755"/>
    <lineage>
        <taxon>unclassified sequences</taxon>
        <taxon>metagenomes</taxon>
        <taxon>ecological metagenomes</taxon>
    </lineage>
</organism>
<evidence type="ECO:0000256" key="1">
    <source>
        <dbReference type="ARBA" id="ARBA00022917"/>
    </source>
</evidence>
<gene>
    <name evidence="3" type="ORF">S03H2_68531</name>
</gene>
<feature type="non-terminal residue" evidence="3">
    <location>
        <position position="69"/>
    </location>
</feature>
<dbReference type="InterPro" id="IPR020059">
    <property type="entry name" value="Glu/Gln-tRNA-synth_Ib_codon-bd"/>
</dbReference>
<comment type="caution">
    <text evidence="3">The sequence shown here is derived from an EMBL/GenBank/DDBJ whole genome shotgun (WGS) entry which is preliminary data.</text>
</comment>
<evidence type="ECO:0000259" key="2">
    <source>
        <dbReference type="Pfam" id="PF03950"/>
    </source>
</evidence>
<dbReference type="AlphaFoldDB" id="X1IRD1"/>
<dbReference type="GO" id="GO:0006418">
    <property type="term" value="P:tRNA aminoacylation for protein translation"/>
    <property type="evidence" value="ECO:0007669"/>
    <property type="project" value="InterPro"/>
</dbReference>
<accession>X1IRD1</accession>
<dbReference type="Pfam" id="PF03950">
    <property type="entry name" value="tRNA-synt_1c_C"/>
    <property type="match status" value="1"/>
</dbReference>
<evidence type="ECO:0000313" key="3">
    <source>
        <dbReference type="EMBL" id="GAH84282.1"/>
    </source>
</evidence>
<dbReference type="InterPro" id="IPR020056">
    <property type="entry name" value="Rbsml_bL25/Gln-tRNA_synth_N"/>
</dbReference>
<proteinExistence type="predicted"/>
<keyword evidence="1" id="KW-0648">Protein biosynthesis</keyword>
<dbReference type="InterPro" id="IPR011035">
    <property type="entry name" value="Ribosomal_bL25/Gln-tRNA_synth"/>
</dbReference>
<protein>
    <recommendedName>
        <fullName evidence="2">Glutamyl/glutaminyl-tRNA synthetase class Ib anti-codon binding domain-containing protein</fullName>
    </recommendedName>
</protein>
<dbReference type="GO" id="GO:0004812">
    <property type="term" value="F:aminoacyl-tRNA ligase activity"/>
    <property type="evidence" value="ECO:0007669"/>
    <property type="project" value="InterPro"/>
</dbReference>
<dbReference type="SUPFAM" id="SSF50715">
    <property type="entry name" value="Ribosomal protein L25-like"/>
    <property type="match status" value="1"/>
</dbReference>
<feature type="domain" description="Glutamyl/glutaminyl-tRNA synthetase class Ib anti-codon binding" evidence="2">
    <location>
        <begin position="2"/>
        <end position="68"/>
    </location>
</feature>
<dbReference type="GO" id="GO:0005524">
    <property type="term" value="F:ATP binding"/>
    <property type="evidence" value="ECO:0007669"/>
    <property type="project" value="InterPro"/>
</dbReference>
<dbReference type="Gene3D" id="2.40.240.10">
    <property type="entry name" value="Ribosomal Protein L25, Chain P"/>
    <property type="match status" value="1"/>
</dbReference>
<name>X1IRD1_9ZZZZ</name>
<dbReference type="EMBL" id="BARU01045071">
    <property type="protein sequence ID" value="GAH84282.1"/>
    <property type="molecule type" value="Genomic_DNA"/>
</dbReference>
<reference evidence="3" key="1">
    <citation type="journal article" date="2014" name="Front. Microbiol.">
        <title>High frequency of phylogenetically diverse reductive dehalogenase-homologous genes in deep subseafloor sedimentary metagenomes.</title>
        <authorList>
            <person name="Kawai M."/>
            <person name="Futagami T."/>
            <person name="Toyoda A."/>
            <person name="Takaki Y."/>
            <person name="Nishi S."/>
            <person name="Hori S."/>
            <person name="Arai W."/>
            <person name="Tsubouchi T."/>
            <person name="Morono Y."/>
            <person name="Uchiyama I."/>
            <person name="Ito T."/>
            <person name="Fujiyama A."/>
            <person name="Inagaki F."/>
            <person name="Takami H."/>
        </authorList>
    </citation>
    <scope>NUCLEOTIDE SEQUENCE</scope>
    <source>
        <strain evidence="3">Expedition CK06-06</strain>
    </source>
</reference>
<dbReference type="GO" id="GO:0005737">
    <property type="term" value="C:cytoplasm"/>
    <property type="evidence" value="ECO:0007669"/>
    <property type="project" value="InterPro"/>
</dbReference>
<sequence length="69" mass="8090">MNAENNPEDPTAGNRKIPFSRILYIEREDFCEDPPKKYFRLAPGREVRLKNAYIIKCEGFVRDEKTGEI</sequence>